<feature type="transmembrane region" description="Helical" evidence="7">
    <location>
        <begin position="183"/>
        <end position="202"/>
    </location>
</feature>
<dbReference type="PANTHER" id="PTHR45724">
    <property type="entry name" value="AQUAPORIN NIP2-1"/>
    <property type="match status" value="1"/>
</dbReference>
<keyword evidence="5 7" id="KW-0472">Membrane</keyword>
<dbReference type="PANTHER" id="PTHR45724:SF13">
    <property type="entry name" value="AQUAPORIN NIP1-1-RELATED"/>
    <property type="match status" value="1"/>
</dbReference>
<evidence type="ECO:0000313" key="8">
    <source>
        <dbReference type="EMBL" id="MPV89073.1"/>
    </source>
</evidence>
<keyword evidence="9" id="KW-1185">Reference proteome</keyword>
<comment type="subcellular location">
    <subcellularLocation>
        <location evidence="1">Membrane</location>
        <topology evidence="1">Multi-pass membrane protein</topology>
    </subcellularLocation>
</comment>
<dbReference type="RefSeq" id="WP_152231759.1">
    <property type="nucleotide sequence ID" value="NZ_BAAAOT010000022.1"/>
</dbReference>
<evidence type="ECO:0000256" key="6">
    <source>
        <dbReference type="RuleBase" id="RU000477"/>
    </source>
</evidence>
<dbReference type="GO" id="GO:0015267">
    <property type="term" value="F:channel activity"/>
    <property type="evidence" value="ECO:0007669"/>
    <property type="project" value="InterPro"/>
</dbReference>
<dbReference type="PRINTS" id="PR00783">
    <property type="entry name" value="MINTRINSICP"/>
</dbReference>
<evidence type="ECO:0000256" key="3">
    <source>
        <dbReference type="ARBA" id="ARBA00022692"/>
    </source>
</evidence>
<evidence type="ECO:0000256" key="7">
    <source>
        <dbReference type="SAM" id="Phobius"/>
    </source>
</evidence>
<reference evidence="8 9" key="1">
    <citation type="submission" date="2019-10" db="EMBL/GenBank/DDBJ databases">
        <title>Georgenia wutianyii sp. nov. and Georgenia yuyongxinii sp. nov. isolated from plateau pika (Ochotona curzoniae) in the Qinghai-Tibet plateau of China.</title>
        <authorList>
            <person name="Tian Z."/>
        </authorList>
    </citation>
    <scope>NUCLEOTIDE SEQUENCE [LARGE SCALE GENOMIC DNA]</scope>
    <source>
        <strain evidence="8 9">JCM 15130</strain>
    </source>
</reference>
<dbReference type="AlphaFoldDB" id="A0A7J9UXH9"/>
<feature type="transmembrane region" description="Helical" evidence="7">
    <location>
        <begin position="158"/>
        <end position="176"/>
    </location>
</feature>
<dbReference type="InterPro" id="IPR022357">
    <property type="entry name" value="MIP_CS"/>
</dbReference>
<dbReference type="InterPro" id="IPR034294">
    <property type="entry name" value="Aquaporin_transptr"/>
</dbReference>
<feature type="transmembrane region" description="Helical" evidence="7">
    <location>
        <begin position="81"/>
        <end position="107"/>
    </location>
</feature>
<evidence type="ECO:0000256" key="5">
    <source>
        <dbReference type="ARBA" id="ARBA00023136"/>
    </source>
</evidence>
<accession>A0A7J9UXH9</accession>
<dbReference type="GO" id="GO:0016020">
    <property type="term" value="C:membrane"/>
    <property type="evidence" value="ECO:0007669"/>
    <property type="project" value="UniProtKB-SubCell"/>
</dbReference>
<evidence type="ECO:0000256" key="4">
    <source>
        <dbReference type="ARBA" id="ARBA00022989"/>
    </source>
</evidence>
<evidence type="ECO:0000256" key="2">
    <source>
        <dbReference type="ARBA" id="ARBA00022448"/>
    </source>
</evidence>
<evidence type="ECO:0000313" key="9">
    <source>
        <dbReference type="Proteomes" id="UP000429644"/>
    </source>
</evidence>
<comment type="similarity">
    <text evidence="6">Belongs to the MIP/aquaporin (TC 1.A.8) family.</text>
</comment>
<evidence type="ECO:0008006" key="10">
    <source>
        <dbReference type="Google" id="ProtNLM"/>
    </source>
</evidence>
<gene>
    <name evidence="8" type="ORF">GB882_10375</name>
</gene>
<sequence>MSGNPARPNDRDDALRHLALSQAQQAQAREFTEPGHELRRLFAEVLGTFFLVLVAAGAKVVDAASGGAVGRVAAITAPGLMVMVVILFMGATSGAHLNPAVTLGFALRRDFPWRRVPGYLAAELLGATAAAGVLRLTFGLAGDVGTTSVGHGFTVTQALVTETLLTFGLVGTVLGASSGAQNIGTFSAIAVGGYIVLAGLWASPVSDASMNPARSLGPALVAGRFADLWLYVAGPLLGAVLAVGVAHLLRGPGGGPTASEAAQGRPR</sequence>
<keyword evidence="4 7" id="KW-1133">Transmembrane helix</keyword>
<feature type="transmembrane region" description="Helical" evidence="7">
    <location>
        <begin position="228"/>
        <end position="249"/>
    </location>
</feature>
<keyword evidence="3 6" id="KW-0812">Transmembrane</keyword>
<dbReference type="InterPro" id="IPR000425">
    <property type="entry name" value="MIP"/>
</dbReference>
<dbReference type="OrthoDB" id="9807293at2"/>
<evidence type="ECO:0000256" key="1">
    <source>
        <dbReference type="ARBA" id="ARBA00004141"/>
    </source>
</evidence>
<feature type="transmembrane region" description="Helical" evidence="7">
    <location>
        <begin position="41"/>
        <end position="61"/>
    </location>
</feature>
<dbReference type="Gene3D" id="1.20.1080.10">
    <property type="entry name" value="Glycerol uptake facilitator protein"/>
    <property type="match status" value="1"/>
</dbReference>
<keyword evidence="2 6" id="KW-0813">Transport</keyword>
<protein>
    <recommendedName>
        <fullName evidence="10">Aquaporin</fullName>
    </recommendedName>
</protein>
<organism evidence="8 9">
    <name type="scientific">Georgenia ruanii</name>
    <dbReference type="NCBI Taxonomy" id="348442"/>
    <lineage>
        <taxon>Bacteria</taxon>
        <taxon>Bacillati</taxon>
        <taxon>Actinomycetota</taxon>
        <taxon>Actinomycetes</taxon>
        <taxon>Micrococcales</taxon>
        <taxon>Bogoriellaceae</taxon>
        <taxon>Georgenia</taxon>
    </lineage>
</organism>
<proteinExistence type="inferred from homology"/>
<comment type="caution">
    <text evidence="8">The sequence shown here is derived from an EMBL/GenBank/DDBJ whole genome shotgun (WGS) entry which is preliminary data.</text>
</comment>
<dbReference type="SUPFAM" id="SSF81338">
    <property type="entry name" value="Aquaporin-like"/>
    <property type="match status" value="1"/>
</dbReference>
<dbReference type="Proteomes" id="UP000429644">
    <property type="component" value="Unassembled WGS sequence"/>
</dbReference>
<dbReference type="Pfam" id="PF00230">
    <property type="entry name" value="MIP"/>
    <property type="match status" value="1"/>
</dbReference>
<feature type="transmembrane region" description="Helical" evidence="7">
    <location>
        <begin position="119"/>
        <end position="138"/>
    </location>
</feature>
<dbReference type="EMBL" id="WHPD01002236">
    <property type="protein sequence ID" value="MPV89073.1"/>
    <property type="molecule type" value="Genomic_DNA"/>
</dbReference>
<dbReference type="InterPro" id="IPR023271">
    <property type="entry name" value="Aquaporin-like"/>
</dbReference>
<dbReference type="PROSITE" id="PS00221">
    <property type="entry name" value="MIP"/>
    <property type="match status" value="1"/>
</dbReference>
<name>A0A7J9UXH9_9MICO</name>